<dbReference type="EMBL" id="AAFI02000041">
    <property type="protein sequence ID" value="EAL66738.1"/>
    <property type="molecule type" value="Genomic_DNA"/>
</dbReference>
<feature type="transmembrane region" description="Helical" evidence="7">
    <location>
        <begin position="392"/>
        <end position="409"/>
    </location>
</feature>
<dbReference type="Proteomes" id="UP000002195">
    <property type="component" value="Unassembled WGS sequence"/>
</dbReference>
<dbReference type="SUPFAM" id="SSF103473">
    <property type="entry name" value="MFS general substrate transporter"/>
    <property type="match status" value="1"/>
</dbReference>
<dbReference type="eggNOG" id="KOG1479">
    <property type="taxonomic scope" value="Eukaryota"/>
</dbReference>
<evidence type="ECO:0000256" key="5">
    <source>
        <dbReference type="ARBA" id="ARBA00022989"/>
    </source>
</evidence>
<feature type="transmembrane region" description="Helical" evidence="7">
    <location>
        <begin position="325"/>
        <end position="348"/>
    </location>
</feature>
<dbReference type="Pfam" id="PF01733">
    <property type="entry name" value="Nucleoside_tran"/>
    <property type="match status" value="1"/>
</dbReference>
<dbReference type="PIRSF" id="PIRSF016379">
    <property type="entry name" value="ENT"/>
    <property type="match status" value="1"/>
</dbReference>
<feature type="transmembrane region" description="Helical" evidence="7">
    <location>
        <begin position="257"/>
        <end position="279"/>
    </location>
</feature>
<feature type="transmembrane region" description="Helical" evidence="7">
    <location>
        <begin position="360"/>
        <end position="380"/>
    </location>
</feature>
<dbReference type="Reactome" id="R-DDI-83936">
    <property type="pathway name" value="Transport of nucleosides and free purine and pyrimidine bases across the plasma membrane"/>
</dbReference>
<sequence length="482" mass="54469">MENNFIDTVIGENIITDSINSTSNSLKSSVSSTETTCNKSIINNEENYNDDQKKEILEIINLSDDDEISSDTIKTEFEIEDINKNQIKKIDKNIAFLIFILGMGNILPFQTFLASLDYLDNIFPQYKMASTFPCIYMVVICVTFIVLLRFQNKFKSHIILSIGFPCYIVLMILTPIVTIVSHTPITTYLVILLLMALCSFVDGLSQGTIYAYASKFGPRYSTIAVTGNGVAGVFVVLTRLICKLSFSSDNNSKKIGLIVYFIISAIIILIAITTFFYSLKIERIRKILITNNNNNNNKNQIENDNQVNNINGKEKHPFKEVFKKTYGFGFMVFYNFVIVLFLFPGIVVRIESLHGIKSDWWVFIIIAVYNTSDCIGKTLFSIFNYIILPLKLVWVVLIGKSIFVLLFFLCIYNDNFNHEQMVIIFLIIFGVLSGGVVSYGVSEGPKRVEEKYKPSCSVFLSLALNIGLMSGSSLNLLVSFFM</sequence>
<dbReference type="PaxDb" id="44689-DDB0237815"/>
<dbReference type="Reactome" id="R-DDI-9755088">
    <property type="pathway name" value="Ribavirin ADME"/>
</dbReference>
<dbReference type="PANTHER" id="PTHR10332:SF10">
    <property type="entry name" value="EQUILIBRATIVE NUCLEOSIDE TRANSPORTER 4"/>
    <property type="match status" value="1"/>
</dbReference>
<dbReference type="GO" id="GO:0005886">
    <property type="term" value="C:plasma membrane"/>
    <property type="evidence" value="ECO:0000318"/>
    <property type="project" value="GO_Central"/>
</dbReference>
<dbReference type="GO" id="GO:0032238">
    <property type="term" value="P:adenosine transport"/>
    <property type="evidence" value="ECO:0000316"/>
    <property type="project" value="dictyBase"/>
</dbReference>
<evidence type="ECO:0000256" key="1">
    <source>
        <dbReference type="ARBA" id="ARBA00004141"/>
    </source>
</evidence>
<keyword evidence="9" id="KW-1185">Reference proteome</keyword>
<evidence type="ECO:0000256" key="4">
    <source>
        <dbReference type="ARBA" id="ARBA00022692"/>
    </source>
</evidence>
<organism evidence="8 9">
    <name type="scientific">Dictyostelium discoideum</name>
    <name type="common">Social amoeba</name>
    <dbReference type="NCBI Taxonomy" id="44689"/>
    <lineage>
        <taxon>Eukaryota</taxon>
        <taxon>Amoebozoa</taxon>
        <taxon>Evosea</taxon>
        <taxon>Eumycetozoa</taxon>
        <taxon>Dictyostelia</taxon>
        <taxon>Dictyosteliales</taxon>
        <taxon>Dictyosteliaceae</taxon>
        <taxon>Dictyostelium</taxon>
    </lineage>
</organism>
<keyword evidence="3" id="KW-0813">Transport</keyword>
<dbReference type="RefSeq" id="XP_640728.1">
    <property type="nucleotide sequence ID" value="XM_635636.1"/>
</dbReference>
<dbReference type="FunCoup" id="Q54TT3">
    <property type="interactions" value="5"/>
</dbReference>
<evidence type="ECO:0000256" key="3">
    <source>
        <dbReference type="ARBA" id="ARBA00022448"/>
    </source>
</evidence>
<dbReference type="InterPro" id="IPR036259">
    <property type="entry name" value="MFS_trans_sf"/>
</dbReference>
<evidence type="ECO:0000313" key="8">
    <source>
        <dbReference type="EMBL" id="EAL66738.1"/>
    </source>
</evidence>
<dbReference type="Gene3D" id="1.20.1250.20">
    <property type="entry name" value="MFS general substrate transporter like domains"/>
    <property type="match status" value="1"/>
</dbReference>
<reference evidence="8 9" key="1">
    <citation type="journal article" date="2005" name="Nature">
        <title>The genome of the social amoeba Dictyostelium discoideum.</title>
        <authorList>
            <consortium name="The Dictyostelium discoideum Sequencing Consortium"/>
            <person name="Eichinger L."/>
            <person name="Pachebat J.A."/>
            <person name="Glockner G."/>
            <person name="Rajandream M.A."/>
            <person name="Sucgang R."/>
            <person name="Berriman M."/>
            <person name="Song J."/>
            <person name="Olsen R."/>
            <person name="Szafranski K."/>
            <person name="Xu Q."/>
            <person name="Tunggal B."/>
            <person name="Kummerfeld S."/>
            <person name="Madera M."/>
            <person name="Konfortov B.A."/>
            <person name="Rivero F."/>
            <person name="Bankier A.T."/>
            <person name="Lehmann R."/>
            <person name="Hamlin N."/>
            <person name="Davies R."/>
            <person name="Gaudet P."/>
            <person name="Fey P."/>
            <person name="Pilcher K."/>
            <person name="Chen G."/>
            <person name="Saunders D."/>
            <person name="Sodergren E."/>
            <person name="Davis P."/>
            <person name="Kerhornou A."/>
            <person name="Nie X."/>
            <person name="Hall N."/>
            <person name="Anjard C."/>
            <person name="Hemphill L."/>
            <person name="Bason N."/>
            <person name="Farbrother P."/>
            <person name="Desany B."/>
            <person name="Just E."/>
            <person name="Morio T."/>
            <person name="Rost R."/>
            <person name="Churcher C."/>
            <person name="Cooper J."/>
            <person name="Haydock S."/>
            <person name="van Driessche N."/>
            <person name="Cronin A."/>
            <person name="Goodhead I."/>
            <person name="Muzny D."/>
            <person name="Mourier T."/>
            <person name="Pain A."/>
            <person name="Lu M."/>
            <person name="Harper D."/>
            <person name="Lindsay R."/>
            <person name="Hauser H."/>
            <person name="James K."/>
            <person name="Quiles M."/>
            <person name="Madan Babu M."/>
            <person name="Saito T."/>
            <person name="Buchrieser C."/>
            <person name="Wardroper A."/>
            <person name="Felder M."/>
            <person name="Thangavelu M."/>
            <person name="Johnson D."/>
            <person name="Knights A."/>
            <person name="Loulseged H."/>
            <person name="Mungall K."/>
            <person name="Oliver K."/>
            <person name="Price C."/>
            <person name="Quail M.A."/>
            <person name="Urushihara H."/>
            <person name="Hernandez J."/>
            <person name="Rabbinowitsch E."/>
            <person name="Steffen D."/>
            <person name="Sanders M."/>
            <person name="Ma J."/>
            <person name="Kohara Y."/>
            <person name="Sharp S."/>
            <person name="Simmonds M."/>
            <person name="Spiegler S."/>
            <person name="Tivey A."/>
            <person name="Sugano S."/>
            <person name="White B."/>
            <person name="Walker D."/>
            <person name="Woodward J."/>
            <person name="Winckler T."/>
            <person name="Tanaka Y."/>
            <person name="Shaulsky G."/>
            <person name="Schleicher M."/>
            <person name="Weinstock G."/>
            <person name="Rosenthal A."/>
            <person name="Cox E.C."/>
            <person name="Chisholm R.L."/>
            <person name="Gibbs R."/>
            <person name="Loomis W.F."/>
            <person name="Platzer M."/>
            <person name="Kay R.R."/>
            <person name="Williams J."/>
            <person name="Dear P.H."/>
            <person name="Noegel A.A."/>
            <person name="Barrell B."/>
            <person name="Kuspa A."/>
        </authorList>
    </citation>
    <scope>NUCLEOTIDE SEQUENCE [LARGE SCALE GENOMIC DNA]</scope>
    <source>
        <strain evidence="8 9">AX4</strain>
    </source>
</reference>
<gene>
    <name evidence="8" type="ORF">DDB_G0281513</name>
</gene>
<dbReference type="AlphaFoldDB" id="Q54TT3"/>
<comment type="caution">
    <text evidence="8">The sequence shown here is derived from an EMBL/GenBank/DDBJ whole genome shotgun (WGS) entry which is preliminary data.</text>
</comment>
<feature type="transmembrane region" description="Helical" evidence="7">
    <location>
        <begin position="157"/>
        <end position="179"/>
    </location>
</feature>
<evidence type="ECO:0000256" key="6">
    <source>
        <dbReference type="ARBA" id="ARBA00023136"/>
    </source>
</evidence>
<accession>Q54TT3</accession>
<feature type="transmembrane region" description="Helical" evidence="7">
    <location>
        <begin position="421"/>
        <end position="441"/>
    </location>
</feature>
<evidence type="ECO:0000313" key="9">
    <source>
        <dbReference type="Proteomes" id="UP000002195"/>
    </source>
</evidence>
<name>Q54TT3_DICDI</name>
<keyword evidence="4 7" id="KW-0812">Transmembrane</keyword>
<dbReference type="OMA" id="RDCETAG"/>
<dbReference type="SMR" id="Q54TT3"/>
<dbReference type="GO" id="GO:0019954">
    <property type="term" value="P:asexual reproduction"/>
    <property type="evidence" value="ECO:0000316"/>
    <property type="project" value="dictyBase"/>
</dbReference>
<dbReference type="GO" id="GO:0010468">
    <property type="term" value="P:regulation of gene expression"/>
    <property type="evidence" value="ECO:0000316"/>
    <property type="project" value="dictyBase"/>
</dbReference>
<dbReference type="GO" id="GO:0005337">
    <property type="term" value="F:nucleoside transmembrane transporter activity"/>
    <property type="evidence" value="ECO:0000318"/>
    <property type="project" value="GO_Central"/>
</dbReference>
<proteinExistence type="inferred from homology"/>
<comment type="subcellular location">
    <subcellularLocation>
        <location evidence="1">Membrane</location>
        <topology evidence="1">Multi-pass membrane protein</topology>
    </subcellularLocation>
</comment>
<evidence type="ECO:0000256" key="2">
    <source>
        <dbReference type="ARBA" id="ARBA00007965"/>
    </source>
</evidence>
<dbReference type="GO" id="GO:0031288">
    <property type="term" value="P:sorocarp morphogenesis"/>
    <property type="evidence" value="ECO:0000316"/>
    <property type="project" value="dictyBase"/>
</dbReference>
<keyword evidence="6 7" id="KW-0472">Membrane</keyword>
<feature type="transmembrane region" description="Helical" evidence="7">
    <location>
        <begin position="462"/>
        <end position="481"/>
    </location>
</feature>
<feature type="transmembrane region" description="Helical" evidence="7">
    <location>
        <begin position="185"/>
        <end position="204"/>
    </location>
</feature>
<comment type="similarity">
    <text evidence="2">Belongs to the SLC29A/ENT transporter (TC 2.A.57) family.</text>
</comment>
<dbReference type="dictyBase" id="DDB_G0281513"/>
<dbReference type="VEuPathDB" id="AmoebaDB:DDB_G0281513"/>
<dbReference type="InParanoid" id="Q54TT3"/>
<dbReference type="KEGG" id="ddi:DDB_G0281513"/>
<dbReference type="InterPro" id="IPR002259">
    <property type="entry name" value="Eqnu_transpt"/>
</dbReference>
<evidence type="ECO:0000256" key="7">
    <source>
        <dbReference type="SAM" id="Phobius"/>
    </source>
</evidence>
<feature type="transmembrane region" description="Helical" evidence="7">
    <location>
        <begin position="128"/>
        <end position="150"/>
    </location>
</feature>
<protein>
    <submittedName>
        <fullName evidence="8">Equilibrative nucleoside transporter family protein</fullName>
    </submittedName>
</protein>
<keyword evidence="5 7" id="KW-1133">Transmembrane helix</keyword>
<dbReference type="Reactome" id="R-DDI-9748787">
    <property type="pathway name" value="Azathioprine ADME"/>
</dbReference>
<dbReference type="HOGENOM" id="CLU_522190_0_0_1"/>
<dbReference type="PhylomeDB" id="Q54TT3"/>
<feature type="transmembrane region" description="Helical" evidence="7">
    <location>
        <begin position="216"/>
        <end position="237"/>
    </location>
</feature>
<dbReference type="PANTHER" id="PTHR10332">
    <property type="entry name" value="EQUILIBRATIVE NUCLEOSIDE TRANSPORTER"/>
    <property type="match status" value="1"/>
</dbReference>
<feature type="transmembrane region" description="Helical" evidence="7">
    <location>
        <begin position="94"/>
        <end position="116"/>
    </location>
</feature>
<dbReference type="GeneID" id="8623117"/>